<dbReference type="OrthoDB" id="9805316at2"/>
<evidence type="ECO:0000256" key="5">
    <source>
        <dbReference type="ARBA" id="ARBA00022679"/>
    </source>
</evidence>
<dbReference type="RefSeq" id="WP_023391154.1">
    <property type="nucleotide sequence ID" value="NZ_KI535340.1"/>
</dbReference>
<evidence type="ECO:0000256" key="7">
    <source>
        <dbReference type="ARBA" id="ARBA00022842"/>
    </source>
</evidence>
<dbReference type="EMBL" id="ACIN03000003">
    <property type="protein sequence ID" value="ESK66160.1"/>
    <property type="molecule type" value="Genomic_DNA"/>
</dbReference>
<name>W1Q4I5_ABIDE</name>
<sequence length="297" mass="32485">MNFLELDTLRQLFERSLDQQTRYHLTPPRLIEAMRYSLKNGGKRLRPVMLLAVLAIQSEDLVKCGLKTAIALEYIHTYSLIHDDLPAMDNDDLRRGQATNHKRFGEGLAILAGDALLTDAFQFLVSDDLLDDRTKLALIDQLSQASGSWGMVAGQVGDIEAEQTPVDYQGLKQIHDQKTGALFRFALEAGAIIGGADASTCQALRQFGRHFGLAYQIHNDLMDVLGSQEVTGKVTQADQALTKSTYPSLLGLQGAKDALAVEVSAASQILENLAKESGRPYQILGGILDYLTLPSAK</sequence>
<evidence type="ECO:0000256" key="2">
    <source>
        <dbReference type="ARBA" id="ARBA00006706"/>
    </source>
</evidence>
<organism evidence="13 14">
    <name type="scientific">Abiotrophia defectiva ATCC 49176</name>
    <dbReference type="NCBI Taxonomy" id="592010"/>
    <lineage>
        <taxon>Bacteria</taxon>
        <taxon>Bacillati</taxon>
        <taxon>Bacillota</taxon>
        <taxon>Bacilli</taxon>
        <taxon>Lactobacillales</taxon>
        <taxon>Aerococcaceae</taxon>
        <taxon>Abiotrophia</taxon>
    </lineage>
</organism>
<dbReference type="SFLD" id="SFLDS00005">
    <property type="entry name" value="Isoprenoid_Synthase_Type_I"/>
    <property type="match status" value="1"/>
</dbReference>
<dbReference type="Pfam" id="PF00348">
    <property type="entry name" value="polyprenyl_synt"/>
    <property type="match status" value="1"/>
</dbReference>
<evidence type="ECO:0000313" key="14">
    <source>
        <dbReference type="Proteomes" id="UP000019050"/>
    </source>
</evidence>
<evidence type="ECO:0000256" key="11">
    <source>
        <dbReference type="ARBA" id="ARBA00049399"/>
    </source>
</evidence>
<reference evidence="13" key="1">
    <citation type="submission" date="2013-06" db="EMBL/GenBank/DDBJ databases">
        <authorList>
            <person name="Weinstock G."/>
            <person name="Sodergren E."/>
            <person name="Clifton S."/>
            <person name="Fulton L."/>
            <person name="Fulton B."/>
            <person name="Courtney L."/>
            <person name="Fronick C."/>
            <person name="Harrison M."/>
            <person name="Strong C."/>
            <person name="Farmer C."/>
            <person name="Delahaunty K."/>
            <person name="Markovic C."/>
            <person name="Hall O."/>
            <person name="Minx P."/>
            <person name="Tomlinson C."/>
            <person name="Mitreva M."/>
            <person name="Nelson J."/>
            <person name="Hou S."/>
            <person name="Wollam A."/>
            <person name="Pepin K.H."/>
            <person name="Johnson M."/>
            <person name="Bhonagiri V."/>
            <person name="Nash W.E."/>
            <person name="Warren W."/>
            <person name="Chinwalla A."/>
            <person name="Mardis E.R."/>
            <person name="Wilson R.K."/>
        </authorList>
    </citation>
    <scope>NUCLEOTIDE SEQUENCE [LARGE SCALE GENOMIC DNA]</scope>
    <source>
        <strain evidence="13">ATCC 49176</strain>
    </source>
</reference>
<dbReference type="SFLD" id="SFLDG01017">
    <property type="entry name" value="Polyprenyl_Transferase_Like"/>
    <property type="match status" value="1"/>
</dbReference>
<accession>W1Q4I5</accession>
<evidence type="ECO:0000256" key="4">
    <source>
        <dbReference type="ARBA" id="ARBA00015100"/>
    </source>
</evidence>
<dbReference type="Proteomes" id="UP000019050">
    <property type="component" value="Unassembled WGS sequence"/>
</dbReference>
<dbReference type="Gene3D" id="1.10.600.10">
    <property type="entry name" value="Farnesyl Diphosphate Synthase"/>
    <property type="match status" value="1"/>
</dbReference>
<evidence type="ECO:0000256" key="3">
    <source>
        <dbReference type="ARBA" id="ARBA00012439"/>
    </source>
</evidence>
<dbReference type="InterPro" id="IPR000092">
    <property type="entry name" value="Polyprenyl_synt"/>
</dbReference>
<keyword evidence="5 12" id="KW-0808">Transferase</keyword>
<dbReference type="GeneID" id="84816600"/>
<dbReference type="SUPFAM" id="SSF48576">
    <property type="entry name" value="Terpenoid synthases"/>
    <property type="match status" value="1"/>
</dbReference>
<evidence type="ECO:0000313" key="13">
    <source>
        <dbReference type="EMBL" id="ESK66160.1"/>
    </source>
</evidence>
<comment type="catalytic activity">
    <reaction evidence="11">
        <text>isopentenyl diphosphate + (2E)-geranyl diphosphate = (2E,6E)-farnesyl diphosphate + diphosphate</text>
        <dbReference type="Rhea" id="RHEA:19361"/>
        <dbReference type="ChEBI" id="CHEBI:33019"/>
        <dbReference type="ChEBI" id="CHEBI:58057"/>
        <dbReference type="ChEBI" id="CHEBI:128769"/>
        <dbReference type="ChEBI" id="CHEBI:175763"/>
        <dbReference type="EC" id="2.5.1.10"/>
    </reaction>
</comment>
<dbReference type="GO" id="GO:0004337">
    <property type="term" value="F:(2E,6E)-farnesyl diphosphate synthase activity"/>
    <property type="evidence" value="ECO:0007669"/>
    <property type="project" value="UniProtKB-EC"/>
</dbReference>
<dbReference type="EC" id="2.5.1.10" evidence="3"/>
<proteinExistence type="inferred from homology"/>
<dbReference type="PROSITE" id="PS00723">
    <property type="entry name" value="POLYPRENYL_SYNTHASE_1"/>
    <property type="match status" value="1"/>
</dbReference>
<evidence type="ECO:0000256" key="6">
    <source>
        <dbReference type="ARBA" id="ARBA00022723"/>
    </source>
</evidence>
<dbReference type="PANTHER" id="PTHR43281:SF1">
    <property type="entry name" value="FARNESYL DIPHOSPHATE SYNTHASE"/>
    <property type="match status" value="1"/>
</dbReference>
<dbReference type="FunFam" id="1.10.600.10:FF:000001">
    <property type="entry name" value="Geranylgeranyl diphosphate synthase"/>
    <property type="match status" value="1"/>
</dbReference>
<protein>
    <recommendedName>
        <fullName evidence="4">Farnesyl diphosphate synthase</fullName>
        <ecNumber evidence="3">2.5.1.10</ecNumber>
    </recommendedName>
    <alternativeName>
        <fullName evidence="10">(2E,6E)-farnesyl diphosphate synthase</fullName>
    </alternativeName>
    <alternativeName>
        <fullName evidence="9">Geranyltranstransferase</fullName>
    </alternativeName>
</protein>
<dbReference type="InterPro" id="IPR033749">
    <property type="entry name" value="Polyprenyl_synt_CS"/>
</dbReference>
<dbReference type="eggNOG" id="COG0142">
    <property type="taxonomic scope" value="Bacteria"/>
</dbReference>
<dbReference type="GO" id="GO:0005737">
    <property type="term" value="C:cytoplasm"/>
    <property type="evidence" value="ECO:0007669"/>
    <property type="project" value="UniProtKB-ARBA"/>
</dbReference>
<dbReference type="InterPro" id="IPR053378">
    <property type="entry name" value="Prenyl_diphosphate_synthase"/>
</dbReference>
<keyword evidence="7" id="KW-0460">Magnesium</keyword>
<comment type="similarity">
    <text evidence="2 12">Belongs to the FPP/GGPP synthase family.</text>
</comment>
<evidence type="ECO:0000256" key="8">
    <source>
        <dbReference type="ARBA" id="ARBA00023229"/>
    </source>
</evidence>
<dbReference type="HOGENOM" id="CLU_014015_0_1_9"/>
<keyword evidence="6" id="KW-0479">Metal-binding</keyword>
<evidence type="ECO:0000256" key="9">
    <source>
        <dbReference type="ARBA" id="ARBA00032380"/>
    </source>
</evidence>
<dbReference type="InterPro" id="IPR008949">
    <property type="entry name" value="Isoprenoid_synthase_dom_sf"/>
</dbReference>
<evidence type="ECO:0000256" key="1">
    <source>
        <dbReference type="ARBA" id="ARBA00001946"/>
    </source>
</evidence>
<dbReference type="CDD" id="cd00685">
    <property type="entry name" value="Trans_IPPS_HT"/>
    <property type="match status" value="1"/>
</dbReference>
<comment type="cofactor">
    <cofactor evidence="1">
        <name>Mg(2+)</name>
        <dbReference type="ChEBI" id="CHEBI:18420"/>
    </cofactor>
</comment>
<dbReference type="GO" id="GO:0046872">
    <property type="term" value="F:metal ion binding"/>
    <property type="evidence" value="ECO:0007669"/>
    <property type="project" value="UniProtKB-KW"/>
</dbReference>
<dbReference type="GO" id="GO:0016114">
    <property type="term" value="P:terpenoid biosynthetic process"/>
    <property type="evidence" value="ECO:0007669"/>
    <property type="project" value="UniProtKB-ARBA"/>
</dbReference>
<dbReference type="NCBIfam" id="NF045485">
    <property type="entry name" value="FPPsyn"/>
    <property type="match status" value="1"/>
</dbReference>
<evidence type="ECO:0000256" key="10">
    <source>
        <dbReference type="ARBA" id="ARBA00032873"/>
    </source>
</evidence>
<dbReference type="AlphaFoldDB" id="W1Q4I5"/>
<gene>
    <name evidence="13" type="ORF">GCWU000182_000503</name>
</gene>
<keyword evidence="14" id="KW-1185">Reference proteome</keyword>
<dbReference type="PANTHER" id="PTHR43281">
    <property type="entry name" value="FARNESYL DIPHOSPHATE SYNTHASE"/>
    <property type="match status" value="1"/>
</dbReference>
<dbReference type="STRING" id="592010.GCWU000182_000503"/>
<evidence type="ECO:0000256" key="12">
    <source>
        <dbReference type="RuleBase" id="RU004466"/>
    </source>
</evidence>
<keyword evidence="8" id="KW-0414">Isoprene biosynthesis</keyword>
<comment type="caution">
    <text evidence="13">The sequence shown here is derived from an EMBL/GenBank/DDBJ whole genome shotgun (WGS) entry which is preliminary data.</text>
</comment>